<proteinExistence type="predicted"/>
<gene>
    <name evidence="2" type="ORF">FPSE_01387</name>
</gene>
<dbReference type="AlphaFoldDB" id="K3W2X9"/>
<name>K3W2X9_FUSPC</name>
<dbReference type="HOGENOM" id="CLU_3406474_0_0_1"/>
<reference evidence="2 3" key="1">
    <citation type="journal article" date="2012" name="PLoS Pathog.">
        <title>Comparative pathogenomics reveals horizontally acquired novel virulence genes in fungi infecting cereal hosts.</title>
        <authorList>
            <person name="Gardiner D.M."/>
            <person name="McDonald M.C."/>
            <person name="Covarelli L."/>
            <person name="Solomon P.S."/>
            <person name="Rusu A.G."/>
            <person name="Marshall M."/>
            <person name="Kazan K."/>
            <person name="Chakraborty S."/>
            <person name="McDonald B.A."/>
            <person name="Manners J.M."/>
        </authorList>
    </citation>
    <scope>NUCLEOTIDE SEQUENCE [LARGE SCALE GENOMIC DNA]</scope>
    <source>
        <strain evidence="2 3">CS3096</strain>
    </source>
</reference>
<feature type="compositionally biased region" description="Basic residues" evidence="1">
    <location>
        <begin position="20"/>
        <end position="30"/>
    </location>
</feature>
<dbReference type="GeneID" id="20360007"/>
<feature type="region of interest" description="Disordered" evidence="1">
    <location>
        <begin position="1"/>
        <end position="30"/>
    </location>
</feature>
<accession>K3W2X9</accession>
<evidence type="ECO:0000256" key="1">
    <source>
        <dbReference type="SAM" id="MobiDB-lite"/>
    </source>
</evidence>
<organism evidence="2 3">
    <name type="scientific">Fusarium pseudograminearum (strain CS3096)</name>
    <name type="common">Wheat and barley crown-rot fungus</name>
    <dbReference type="NCBI Taxonomy" id="1028729"/>
    <lineage>
        <taxon>Eukaryota</taxon>
        <taxon>Fungi</taxon>
        <taxon>Dikarya</taxon>
        <taxon>Ascomycota</taxon>
        <taxon>Pezizomycotina</taxon>
        <taxon>Sordariomycetes</taxon>
        <taxon>Hypocreomycetidae</taxon>
        <taxon>Hypocreales</taxon>
        <taxon>Nectriaceae</taxon>
        <taxon>Fusarium</taxon>
    </lineage>
</organism>
<evidence type="ECO:0000313" key="2">
    <source>
        <dbReference type="EMBL" id="EKJ78430.1"/>
    </source>
</evidence>
<dbReference type="Proteomes" id="UP000007978">
    <property type="component" value="Unassembled WGS sequence"/>
</dbReference>
<protein>
    <submittedName>
        <fullName evidence="2">Uncharacterized protein</fullName>
    </submittedName>
</protein>
<dbReference type="KEGG" id="fpu:FPSE_01387"/>
<sequence length="30" mass="3265">MHRTHVSANSTDLASSKATHGQHKYGKKDA</sequence>
<dbReference type="RefSeq" id="XP_009252782.1">
    <property type="nucleotide sequence ID" value="XM_009254507.1"/>
</dbReference>
<keyword evidence="3" id="KW-1185">Reference proteome</keyword>
<evidence type="ECO:0000313" key="3">
    <source>
        <dbReference type="Proteomes" id="UP000007978"/>
    </source>
</evidence>
<comment type="caution">
    <text evidence="2">The sequence shown here is derived from an EMBL/GenBank/DDBJ whole genome shotgun (WGS) entry which is preliminary data.</text>
</comment>
<dbReference type="EMBL" id="AFNW01000034">
    <property type="protein sequence ID" value="EKJ78430.1"/>
    <property type="molecule type" value="Genomic_DNA"/>
</dbReference>
<feature type="compositionally biased region" description="Polar residues" evidence="1">
    <location>
        <begin position="1"/>
        <end position="19"/>
    </location>
</feature>